<reference evidence="1 2" key="1">
    <citation type="submission" date="2016-12" db="EMBL/GenBank/DDBJ databases">
        <authorList>
            <person name="Song W.-J."/>
            <person name="Kurnit D.M."/>
        </authorList>
    </citation>
    <scope>NUCLEOTIDE SEQUENCE [LARGE SCALE GENOMIC DNA]</scope>
    <source>
        <strain evidence="1 2">DSM 43162</strain>
    </source>
</reference>
<evidence type="ECO:0000313" key="2">
    <source>
        <dbReference type="Proteomes" id="UP000184428"/>
    </source>
</evidence>
<dbReference type="EMBL" id="FRDM01000104">
    <property type="protein sequence ID" value="SHN89077.1"/>
    <property type="molecule type" value="Genomic_DNA"/>
</dbReference>
<dbReference type="AlphaFoldDB" id="A0A1M7V1L1"/>
<dbReference type="Proteomes" id="UP000184428">
    <property type="component" value="Unassembled WGS sequence"/>
</dbReference>
<gene>
    <name evidence="1" type="ORF">SAMN05660350_05072</name>
</gene>
<accession>A0A1M7V1L1</accession>
<proteinExistence type="predicted"/>
<protein>
    <submittedName>
        <fullName evidence="1">Uncharacterized protein</fullName>
    </submittedName>
</protein>
<sequence length="226" mass="26022">MLERLTAERIGRRELWPLDPGAWDEDTFYDLIEMVHDLVARPRDRWTHDFGDCGFHYGSFAVRTGQAVYRWRVNELLARHGADVRLADNGEDAGRLVHIAGDDRDELVERALATPDPRDRDAVRHAIALFRGRGATREEKRSAAAALARVLEDRRALLKQELFSKDEGALFQIANEFDIRHRGVRGPHGKAQQEDYADVFLDWVFWWYLATVELTDRLLAEQSSTP</sequence>
<evidence type="ECO:0000313" key="1">
    <source>
        <dbReference type="EMBL" id="SHN89077.1"/>
    </source>
</evidence>
<name>A0A1M7V1L1_9ACTN</name>
<dbReference type="OrthoDB" id="8479006at2"/>
<dbReference type="RefSeq" id="WP_072921598.1">
    <property type="nucleotide sequence ID" value="NZ_FRDM01000104.1"/>
</dbReference>
<organism evidence="1 2">
    <name type="scientific">Geodermatophilus obscurus</name>
    <dbReference type="NCBI Taxonomy" id="1861"/>
    <lineage>
        <taxon>Bacteria</taxon>
        <taxon>Bacillati</taxon>
        <taxon>Actinomycetota</taxon>
        <taxon>Actinomycetes</taxon>
        <taxon>Geodermatophilales</taxon>
        <taxon>Geodermatophilaceae</taxon>
        <taxon>Geodermatophilus</taxon>
    </lineage>
</organism>